<keyword evidence="2" id="KW-1185">Reference proteome</keyword>
<gene>
    <name evidence="1" type="ORF">GCM10025876_23530</name>
</gene>
<evidence type="ECO:0000313" key="1">
    <source>
        <dbReference type="EMBL" id="GMA36149.1"/>
    </source>
</evidence>
<proteinExistence type="predicted"/>
<evidence type="ECO:0008006" key="3">
    <source>
        <dbReference type="Google" id="ProtNLM"/>
    </source>
</evidence>
<dbReference type="RefSeq" id="WP_284328417.1">
    <property type="nucleotide sequence ID" value="NZ_BSUN01000001.1"/>
</dbReference>
<dbReference type="EMBL" id="BSUN01000001">
    <property type="protein sequence ID" value="GMA36149.1"/>
    <property type="molecule type" value="Genomic_DNA"/>
</dbReference>
<accession>A0ABQ6IHF0</accession>
<sequence length="139" mass="13909">MWPAARKDVAVICDAARAAWEKQAGDSAAANGTFALTVVAAVAGVVSSVVTAGAGTVAAVSVLGGIATLASTGVAAIAHETAVSGSSYLEILESLTDSLGDLDEALTAQESALVTMLNDAASAIRDEPRELQPRRVRTG</sequence>
<protein>
    <recommendedName>
        <fullName evidence="3">SMODS and SLOG-associating 2TM effector domain-containing protein</fullName>
    </recommendedName>
</protein>
<reference evidence="2" key="1">
    <citation type="journal article" date="2019" name="Int. J. Syst. Evol. Microbiol.">
        <title>The Global Catalogue of Microorganisms (GCM) 10K type strain sequencing project: providing services to taxonomists for standard genome sequencing and annotation.</title>
        <authorList>
            <consortium name="The Broad Institute Genomics Platform"/>
            <consortium name="The Broad Institute Genome Sequencing Center for Infectious Disease"/>
            <person name="Wu L."/>
            <person name="Ma J."/>
        </authorList>
    </citation>
    <scope>NUCLEOTIDE SEQUENCE [LARGE SCALE GENOMIC DNA]</scope>
    <source>
        <strain evidence="2">NBRC 112299</strain>
    </source>
</reference>
<organism evidence="1 2">
    <name type="scientific">Demequina litorisediminis</name>
    <dbReference type="NCBI Taxonomy" id="1849022"/>
    <lineage>
        <taxon>Bacteria</taxon>
        <taxon>Bacillati</taxon>
        <taxon>Actinomycetota</taxon>
        <taxon>Actinomycetes</taxon>
        <taxon>Micrococcales</taxon>
        <taxon>Demequinaceae</taxon>
        <taxon>Demequina</taxon>
    </lineage>
</organism>
<comment type="caution">
    <text evidence="1">The sequence shown here is derived from an EMBL/GenBank/DDBJ whole genome shotgun (WGS) entry which is preliminary data.</text>
</comment>
<name>A0ABQ6IHF0_9MICO</name>
<evidence type="ECO:0000313" key="2">
    <source>
        <dbReference type="Proteomes" id="UP001157125"/>
    </source>
</evidence>
<dbReference type="Proteomes" id="UP001157125">
    <property type="component" value="Unassembled WGS sequence"/>
</dbReference>